<protein>
    <recommendedName>
        <fullName evidence="2">DUF6532 domain-containing protein</fullName>
    </recommendedName>
</protein>
<organism evidence="3 4">
    <name type="scientific">Lentinula raphanica</name>
    <dbReference type="NCBI Taxonomy" id="153919"/>
    <lineage>
        <taxon>Eukaryota</taxon>
        <taxon>Fungi</taxon>
        <taxon>Dikarya</taxon>
        <taxon>Basidiomycota</taxon>
        <taxon>Agaricomycotina</taxon>
        <taxon>Agaricomycetes</taxon>
        <taxon>Agaricomycetidae</taxon>
        <taxon>Agaricales</taxon>
        <taxon>Marasmiineae</taxon>
        <taxon>Omphalotaceae</taxon>
        <taxon>Lentinula</taxon>
    </lineage>
</organism>
<keyword evidence="4" id="KW-1185">Reference proteome</keyword>
<name>A0AA38NVF4_9AGAR</name>
<feature type="compositionally biased region" description="Polar residues" evidence="1">
    <location>
        <begin position="368"/>
        <end position="381"/>
    </location>
</feature>
<proteinExistence type="predicted"/>
<gene>
    <name evidence="3" type="ORF">F5878DRAFT_667767</name>
</gene>
<dbReference type="InterPro" id="IPR045341">
    <property type="entry name" value="DUF6532"/>
</dbReference>
<dbReference type="AlphaFoldDB" id="A0AA38NVF4"/>
<evidence type="ECO:0000313" key="4">
    <source>
        <dbReference type="Proteomes" id="UP001163846"/>
    </source>
</evidence>
<evidence type="ECO:0000259" key="2">
    <source>
        <dbReference type="Pfam" id="PF20149"/>
    </source>
</evidence>
<feature type="region of interest" description="Disordered" evidence="1">
    <location>
        <begin position="21"/>
        <end position="90"/>
    </location>
</feature>
<dbReference type="Proteomes" id="UP001163846">
    <property type="component" value="Unassembled WGS sequence"/>
</dbReference>
<feature type="compositionally biased region" description="Acidic residues" evidence="1">
    <location>
        <begin position="27"/>
        <end position="37"/>
    </location>
</feature>
<feature type="non-terminal residue" evidence="3">
    <location>
        <position position="1"/>
    </location>
</feature>
<evidence type="ECO:0000256" key="1">
    <source>
        <dbReference type="SAM" id="MobiDB-lite"/>
    </source>
</evidence>
<feature type="compositionally biased region" description="Acidic residues" evidence="1">
    <location>
        <begin position="61"/>
        <end position="71"/>
    </location>
</feature>
<feature type="domain" description="DUF6532" evidence="2">
    <location>
        <begin position="106"/>
        <end position="311"/>
    </location>
</feature>
<feature type="region of interest" description="Disordered" evidence="1">
    <location>
        <begin position="364"/>
        <end position="456"/>
    </location>
</feature>
<reference evidence="3" key="1">
    <citation type="submission" date="2022-08" db="EMBL/GenBank/DDBJ databases">
        <authorList>
            <consortium name="DOE Joint Genome Institute"/>
            <person name="Min B."/>
            <person name="Riley R."/>
            <person name="Sierra-Patev S."/>
            <person name="Naranjo-Ortiz M."/>
            <person name="Looney B."/>
            <person name="Konkel Z."/>
            <person name="Slot J.C."/>
            <person name="Sakamoto Y."/>
            <person name="Steenwyk J.L."/>
            <person name="Rokas A."/>
            <person name="Carro J."/>
            <person name="Camarero S."/>
            <person name="Ferreira P."/>
            <person name="Molpeceres G."/>
            <person name="Ruiz-Duenas F.J."/>
            <person name="Serrano A."/>
            <person name="Henrissat B."/>
            <person name="Drula E."/>
            <person name="Hughes K.W."/>
            <person name="Mata J.L."/>
            <person name="Ishikawa N.K."/>
            <person name="Vargas-Isla R."/>
            <person name="Ushijima S."/>
            <person name="Smith C.A."/>
            <person name="Ahrendt S."/>
            <person name="Andreopoulos W."/>
            <person name="He G."/>
            <person name="Labutti K."/>
            <person name="Lipzen A."/>
            <person name="Ng V."/>
            <person name="Sandor L."/>
            <person name="Barry K."/>
            <person name="Martinez A.T."/>
            <person name="Xiao Y."/>
            <person name="Gibbons J.G."/>
            <person name="Terashima K."/>
            <person name="Hibbett D.S."/>
            <person name="Grigoriev I.V."/>
        </authorList>
    </citation>
    <scope>NUCLEOTIDE SEQUENCE</scope>
    <source>
        <strain evidence="3">TFB9207</strain>
    </source>
</reference>
<evidence type="ECO:0000313" key="3">
    <source>
        <dbReference type="EMBL" id="KAJ3831238.1"/>
    </source>
</evidence>
<dbReference type="Pfam" id="PF20149">
    <property type="entry name" value="DUF6532"/>
    <property type="match status" value="1"/>
</dbReference>
<comment type="caution">
    <text evidence="3">The sequence shown here is derived from an EMBL/GenBank/DDBJ whole genome shotgun (WGS) entry which is preliminary data.</text>
</comment>
<dbReference type="EMBL" id="MU807658">
    <property type="protein sequence ID" value="KAJ3831238.1"/>
    <property type="molecule type" value="Genomic_DNA"/>
</dbReference>
<sequence>MESSARKAKKGIFDQFAGIFDNKEFHENDEDEEEVSDLEEKERYSNSEDEEDLNSGRDYPEEADNSDDMNVEDVTPLGRKRKRKDSSQQQKIVETDFESVQLARLAKSSVRMAICIDDMWPLEDQPSVELLEEELGKMGNEDLLDSLSKITCAADKSELEKLKKFMNYAPSQVRFEMAKPTRFLTAEFFQLSGAKGQKGQEEASRVQWLLKDKRYLERVDVQARKAGGSPFESPLIGKILQAHFISTNSRQDTFLKKYLKELKAIPEPLIVMISTLIEHAIFEWTSGTKADIYLTRGNTEPRYRSLWNIMTQLQQNSPLHVELQTIELYQNMISASLDEDDENLPTYDYDRLESLAREKLQRIKSGENIDNNPSNYWSSLGGTSGGVRPTSGPSGSIRPAPKPSGSIRPAPRPSGSKRPATEASGSVRSAPRPSGSVRPAPRPSGRVHPATGASET</sequence>
<accession>A0AA38NVF4</accession>